<protein>
    <submittedName>
        <fullName evidence="1">Uncharacterized protein</fullName>
    </submittedName>
</protein>
<gene>
    <name evidence="1" type="ORF">QTG54_005582</name>
</gene>
<organism evidence="1 2">
    <name type="scientific">Skeletonema marinoi</name>
    <dbReference type="NCBI Taxonomy" id="267567"/>
    <lineage>
        <taxon>Eukaryota</taxon>
        <taxon>Sar</taxon>
        <taxon>Stramenopiles</taxon>
        <taxon>Ochrophyta</taxon>
        <taxon>Bacillariophyta</taxon>
        <taxon>Coscinodiscophyceae</taxon>
        <taxon>Thalassiosirophycidae</taxon>
        <taxon>Thalassiosirales</taxon>
        <taxon>Skeletonemataceae</taxon>
        <taxon>Skeletonema</taxon>
        <taxon>Skeletonema marinoi-dohrnii complex</taxon>
    </lineage>
</organism>
<dbReference type="AlphaFoldDB" id="A0AAD9DFK4"/>
<reference evidence="1" key="1">
    <citation type="submission" date="2023-06" db="EMBL/GenBank/DDBJ databases">
        <title>Survivors Of The Sea: Transcriptome response of Skeletonema marinoi to long-term dormancy.</title>
        <authorList>
            <person name="Pinder M.I.M."/>
            <person name="Kourtchenko O."/>
            <person name="Robertson E.K."/>
            <person name="Larsson T."/>
            <person name="Maumus F."/>
            <person name="Osuna-Cruz C.M."/>
            <person name="Vancaester E."/>
            <person name="Stenow R."/>
            <person name="Vandepoele K."/>
            <person name="Ploug H."/>
            <person name="Bruchert V."/>
            <person name="Godhe A."/>
            <person name="Topel M."/>
        </authorList>
    </citation>
    <scope>NUCLEOTIDE SEQUENCE</scope>
    <source>
        <strain evidence="1">R05AC</strain>
    </source>
</reference>
<comment type="caution">
    <text evidence="1">The sequence shown here is derived from an EMBL/GenBank/DDBJ whole genome shotgun (WGS) entry which is preliminary data.</text>
</comment>
<name>A0AAD9DFK4_9STRA</name>
<proteinExistence type="predicted"/>
<dbReference type="Proteomes" id="UP001224775">
    <property type="component" value="Unassembled WGS sequence"/>
</dbReference>
<evidence type="ECO:0000313" key="1">
    <source>
        <dbReference type="EMBL" id="KAK1743985.1"/>
    </source>
</evidence>
<evidence type="ECO:0000313" key="2">
    <source>
        <dbReference type="Proteomes" id="UP001224775"/>
    </source>
</evidence>
<sequence>MTASGRTLLALCTAAATQIQSKDAAVVAFVVASSNRQSRCHRSFSAQCKKKPTSNDDEFVDEVTAFLKESKLQWRNFTSHDLKLSGADDRTILAVGTETSDHVDASTSQPFSFLLHLCPTPNSNTTAIEGDKVALYAWRNAHLTNAFATNNHTIVHLHEDVWNRSPEIVQSRLRSKCGLHNKRIYARQTIVKRIPKAEYHPFLDKNHLWGATGAKYAYGLYTKISAKEKESKLVAVATFSNKRKIKRASSDFHSYELLRFCTEMDCTVVGGLSKLIAAFVKEIARTKVEDCEVKTGIDIVTSIDRDFGTNSWPNFECMDVMNPLPMFVGTDGIRRHAVGVGLTPLNNGEDLVNDMSTSMLLRVGLPLQLTDELEQCNSDNEAAHSCWHVANEYGFQPVFDAGVERLILIVDEGSGNNLKPETLWNASTPKFVTDHYSPNVGIEEMINCVKRARK</sequence>
<keyword evidence="2" id="KW-1185">Reference proteome</keyword>
<accession>A0AAD9DFK4</accession>
<dbReference type="EMBL" id="JATAAI010000008">
    <property type="protein sequence ID" value="KAK1743985.1"/>
    <property type="molecule type" value="Genomic_DNA"/>
</dbReference>